<evidence type="ECO:0000313" key="4">
    <source>
        <dbReference type="Proteomes" id="UP001164746"/>
    </source>
</evidence>
<reference evidence="3" key="1">
    <citation type="submission" date="2022-11" db="EMBL/GenBank/DDBJ databases">
        <title>Centuries of genome instability and evolution in soft-shell clam transmissible cancer (bioRxiv).</title>
        <authorList>
            <person name="Hart S.F.M."/>
            <person name="Yonemitsu M.A."/>
            <person name="Giersch R.M."/>
            <person name="Beal B.F."/>
            <person name="Arriagada G."/>
            <person name="Davis B.W."/>
            <person name="Ostrander E.A."/>
            <person name="Goff S.P."/>
            <person name="Metzger M.J."/>
        </authorList>
    </citation>
    <scope>NUCLEOTIDE SEQUENCE</scope>
    <source>
        <strain evidence="3">MELC-2E11</strain>
        <tissue evidence="3">Siphon/mantle</tissue>
    </source>
</reference>
<evidence type="ECO:0000256" key="1">
    <source>
        <dbReference type="ARBA" id="ARBA00022786"/>
    </source>
</evidence>
<dbReference type="SUPFAM" id="SSF81383">
    <property type="entry name" value="F-box domain"/>
    <property type="match status" value="1"/>
</dbReference>
<protein>
    <submittedName>
        <fullName evidence="3">FBX9-like protein</fullName>
    </submittedName>
</protein>
<dbReference type="InterPro" id="IPR036047">
    <property type="entry name" value="F-box-like_dom_sf"/>
</dbReference>
<sequence length="365" mass="41906">MSFLSDSEIVSTGTVKTLDFLEVLTASRPGMRLHELKLLRLKQAASVGATSLGALAVAFTLPLDMDAVLVGVVKLFLIPSVNYSSEKLLGTSSVTMELEEVDSVPSLLGDEEETVERFDKDDVEYADAEQQLEQFSYDGEDEAEKLATRFQQVQINENRLCHPEYPQRVCRGFYLCARDEELWKLACVKTWGGNLGKVKRFGSYRNMYLERPHLQFVGCYISKMSYLRQGEKSLDGFYSPWHQIEYYRYIRFFSEGRMFMVSTAEDPYVTLPQMKYKTSRLPGMMKGVTGVLKRVQAPDSTIGYKYKRNKNQKSNEIQYTYYVELEIQSSGKKNGNKLFLLFCSLGFLCHEDFYTMEAQFDYTVS</sequence>
<dbReference type="Proteomes" id="UP001164746">
    <property type="component" value="Chromosome 10"/>
</dbReference>
<name>A0ABY7FAU4_MYAAR</name>
<dbReference type="PANTHER" id="PTHR12874">
    <property type="entry name" value="F-BOX ONLY PROTEIN 48-RELATED"/>
    <property type="match status" value="1"/>
</dbReference>
<keyword evidence="4" id="KW-1185">Reference proteome</keyword>
<evidence type="ECO:0000259" key="2">
    <source>
        <dbReference type="Pfam" id="PF19270"/>
    </source>
</evidence>
<dbReference type="PANTHER" id="PTHR12874:SF29">
    <property type="entry name" value="F-BOX ONLY PROTEIN 9"/>
    <property type="match status" value="1"/>
</dbReference>
<keyword evidence="1" id="KW-0833">Ubl conjugation pathway</keyword>
<dbReference type="InterPro" id="IPR045464">
    <property type="entry name" value="Hrt3/FBXO9_C"/>
</dbReference>
<organism evidence="3 4">
    <name type="scientific">Mya arenaria</name>
    <name type="common">Soft-shell clam</name>
    <dbReference type="NCBI Taxonomy" id="6604"/>
    <lineage>
        <taxon>Eukaryota</taxon>
        <taxon>Metazoa</taxon>
        <taxon>Spiralia</taxon>
        <taxon>Lophotrochozoa</taxon>
        <taxon>Mollusca</taxon>
        <taxon>Bivalvia</taxon>
        <taxon>Autobranchia</taxon>
        <taxon>Heteroconchia</taxon>
        <taxon>Euheterodonta</taxon>
        <taxon>Imparidentia</taxon>
        <taxon>Neoheterodontei</taxon>
        <taxon>Myida</taxon>
        <taxon>Myoidea</taxon>
        <taxon>Myidae</taxon>
        <taxon>Mya</taxon>
    </lineage>
</organism>
<feature type="domain" description="F-box protein Hrt3/FBXO9 C-terminal" evidence="2">
    <location>
        <begin position="202"/>
        <end position="287"/>
    </location>
</feature>
<dbReference type="EMBL" id="CP111021">
    <property type="protein sequence ID" value="WAR16436.1"/>
    <property type="molecule type" value="Genomic_DNA"/>
</dbReference>
<accession>A0ABY7FAU4</accession>
<gene>
    <name evidence="3" type="ORF">MAR_031030</name>
</gene>
<evidence type="ECO:0000313" key="3">
    <source>
        <dbReference type="EMBL" id="WAR16436.1"/>
    </source>
</evidence>
<proteinExistence type="predicted"/>
<dbReference type="Pfam" id="PF19270">
    <property type="entry name" value="FBO_C"/>
    <property type="match status" value="1"/>
</dbReference>